<feature type="compositionally biased region" description="Polar residues" evidence="1">
    <location>
        <begin position="224"/>
        <end position="242"/>
    </location>
</feature>
<proteinExistence type="predicted"/>
<accession>A0AAV2JJ41</accession>
<name>A0AAV2JJ41_KNICA</name>
<gene>
    <name evidence="2" type="ORF">KC01_LOCUS8886</name>
</gene>
<evidence type="ECO:0000256" key="1">
    <source>
        <dbReference type="SAM" id="MobiDB-lite"/>
    </source>
</evidence>
<feature type="compositionally biased region" description="Basic residues" evidence="1">
    <location>
        <begin position="1"/>
        <end position="11"/>
    </location>
</feature>
<evidence type="ECO:0000313" key="3">
    <source>
        <dbReference type="Proteomes" id="UP001497482"/>
    </source>
</evidence>
<reference evidence="2 3" key="1">
    <citation type="submission" date="2024-04" db="EMBL/GenBank/DDBJ databases">
        <authorList>
            <person name="Waldvogel A.-M."/>
            <person name="Schoenle A."/>
        </authorList>
    </citation>
    <scope>NUCLEOTIDE SEQUENCE [LARGE SCALE GENOMIC DNA]</scope>
</reference>
<keyword evidence="3" id="KW-1185">Reference proteome</keyword>
<organism evidence="2 3">
    <name type="scientific">Knipowitschia caucasica</name>
    <name type="common">Caucasian dwarf goby</name>
    <name type="synonym">Pomatoschistus caucasicus</name>
    <dbReference type="NCBI Taxonomy" id="637954"/>
    <lineage>
        <taxon>Eukaryota</taxon>
        <taxon>Metazoa</taxon>
        <taxon>Chordata</taxon>
        <taxon>Craniata</taxon>
        <taxon>Vertebrata</taxon>
        <taxon>Euteleostomi</taxon>
        <taxon>Actinopterygii</taxon>
        <taxon>Neopterygii</taxon>
        <taxon>Teleostei</taxon>
        <taxon>Neoteleostei</taxon>
        <taxon>Acanthomorphata</taxon>
        <taxon>Gobiaria</taxon>
        <taxon>Gobiiformes</taxon>
        <taxon>Gobioidei</taxon>
        <taxon>Gobiidae</taxon>
        <taxon>Gobiinae</taxon>
        <taxon>Knipowitschia</taxon>
    </lineage>
</organism>
<evidence type="ECO:0000313" key="2">
    <source>
        <dbReference type="EMBL" id="CAL1577547.1"/>
    </source>
</evidence>
<dbReference type="AlphaFoldDB" id="A0AAV2JJ41"/>
<protein>
    <submittedName>
        <fullName evidence="2">Uncharacterized protein</fullName>
    </submittedName>
</protein>
<feature type="region of interest" description="Disordered" evidence="1">
    <location>
        <begin position="161"/>
        <end position="242"/>
    </location>
</feature>
<feature type="compositionally biased region" description="Low complexity" evidence="1">
    <location>
        <begin position="164"/>
        <end position="184"/>
    </location>
</feature>
<dbReference type="Proteomes" id="UP001497482">
    <property type="component" value="Chromosome 13"/>
</dbReference>
<dbReference type="EMBL" id="OZ035835">
    <property type="protein sequence ID" value="CAL1577547.1"/>
    <property type="molecule type" value="Genomic_DNA"/>
</dbReference>
<feature type="region of interest" description="Disordered" evidence="1">
    <location>
        <begin position="1"/>
        <end position="71"/>
    </location>
</feature>
<feature type="compositionally biased region" description="Basic residues" evidence="1">
    <location>
        <begin position="208"/>
        <end position="219"/>
    </location>
</feature>
<sequence length="262" mass="29288">MTPVLRCRRRSPPGFRRLGPQGSEDLGPPRVQKTRSQVQKTGPHGPEDSVLRFRRTRIPQGSEDSDPPRFRNSVFWVQKTSFPQGSEDSFLQGSEDSVLRVHKTRFSGSEGSVLRFQKARPSGLEDSVLRVQKTRSSGSENSVPPPPHGFRRLVLQVQRLGPPGFSKTRSSGGFRRRGPSGFRRLVPPGSDNRPQKDRFQGSEGSVLRVHKARSSRFRRLGPQVQKTQLLQGSEDSSAGFRSSVLTGSEDSVLRVRRHRSSV</sequence>